<dbReference type="Pfam" id="PF17124">
    <property type="entry name" value="ThiJ_like"/>
    <property type="match status" value="1"/>
</dbReference>
<evidence type="ECO:0000313" key="1">
    <source>
        <dbReference type="EMBL" id="SFN69357.1"/>
    </source>
</evidence>
<proteinExistence type="predicted"/>
<dbReference type="InterPro" id="IPR032633">
    <property type="entry name" value="ThiJ-like"/>
</dbReference>
<dbReference type="EMBL" id="FOVF01000050">
    <property type="protein sequence ID" value="SFN69357.1"/>
    <property type="molecule type" value="Genomic_DNA"/>
</dbReference>
<keyword evidence="1" id="KW-0378">Hydrolase</keyword>
<evidence type="ECO:0000313" key="2">
    <source>
        <dbReference type="Proteomes" id="UP000198575"/>
    </source>
</evidence>
<dbReference type="STRING" id="578942.SAMN05216289_1507"/>
<organism evidence="1 2">
    <name type="scientific">Dokdonella immobilis</name>
    <dbReference type="NCBI Taxonomy" id="578942"/>
    <lineage>
        <taxon>Bacteria</taxon>
        <taxon>Pseudomonadati</taxon>
        <taxon>Pseudomonadota</taxon>
        <taxon>Gammaproteobacteria</taxon>
        <taxon>Lysobacterales</taxon>
        <taxon>Rhodanobacteraceae</taxon>
        <taxon>Dokdonella</taxon>
    </lineage>
</organism>
<dbReference type="Gene3D" id="3.40.50.880">
    <property type="match status" value="1"/>
</dbReference>
<sequence>MATILIPLPGEGFDPTEAGVPWQQLVRRGYRVCFATPDARPARADPRVLDGTGFGPWRSLLRAHASGRRAYEAMTADPAFRAPLSYRQAESTTIDGLILPGGHAAGMREYLVSGVLQRIVVRAFERRIPVGAICHGVVLAARSRGADGRSVLFGKRTTALTRSLELTAWALTALWLGNYYRTYPETVEAEVTRALARRSDFERGPLALRRDDERHLERGFTVRDGHYLSARWPGDAHRFAAEFIELLDAACAAEGARA</sequence>
<dbReference type="PANTHER" id="PTHR43068">
    <property type="entry name" value="SLR1854 PROTEIN"/>
    <property type="match status" value="1"/>
</dbReference>
<name>A0A1I5B3T9_9GAMM</name>
<gene>
    <name evidence="1" type="ORF">SAMN05216289_1507</name>
</gene>
<keyword evidence="2" id="KW-1185">Reference proteome</keyword>
<dbReference type="AlphaFoldDB" id="A0A1I5B3T9"/>
<dbReference type="PANTHER" id="PTHR43068:SF1">
    <property type="entry name" value="SLR1854 PROTEIN"/>
    <property type="match status" value="1"/>
</dbReference>
<dbReference type="OrthoDB" id="9792284at2"/>
<dbReference type="SUPFAM" id="SSF52317">
    <property type="entry name" value="Class I glutamine amidotransferase-like"/>
    <property type="match status" value="1"/>
</dbReference>
<dbReference type="Proteomes" id="UP000198575">
    <property type="component" value="Unassembled WGS sequence"/>
</dbReference>
<reference evidence="1 2" key="1">
    <citation type="submission" date="2016-10" db="EMBL/GenBank/DDBJ databases">
        <authorList>
            <person name="de Groot N.N."/>
        </authorList>
    </citation>
    <scope>NUCLEOTIDE SEQUENCE [LARGE SCALE GENOMIC DNA]</scope>
    <source>
        <strain evidence="1 2">CGMCC 1.7659</strain>
    </source>
</reference>
<accession>A0A1I5B3T9</accession>
<dbReference type="GO" id="GO:0006508">
    <property type="term" value="P:proteolysis"/>
    <property type="evidence" value="ECO:0007669"/>
    <property type="project" value="UniProtKB-KW"/>
</dbReference>
<dbReference type="GO" id="GO:0008233">
    <property type="term" value="F:peptidase activity"/>
    <property type="evidence" value="ECO:0007669"/>
    <property type="project" value="UniProtKB-KW"/>
</dbReference>
<keyword evidence="1" id="KW-0645">Protease</keyword>
<protein>
    <submittedName>
        <fullName evidence="1">Putative intracellular protease/amidase</fullName>
    </submittedName>
</protein>
<dbReference type="InterPro" id="IPR029062">
    <property type="entry name" value="Class_I_gatase-like"/>
</dbReference>